<sequence length="118" mass="12880">MKTIMVVDDEFDLLTVWSLLLEQVGYTVVTAPNGAAALELARKSKPDLILSDCMMPVMSGPQLCAALFEDPDLRSIPVILCSAAADIPVQPNPVIEYCRKPLSIDTLLPIIQRMLPEA</sequence>
<comment type="caution">
    <text evidence="4">The sequence shown here is derived from an EMBL/GenBank/DDBJ whole genome shotgun (WGS) entry which is preliminary data.</text>
</comment>
<dbReference type="GO" id="GO:0000160">
    <property type="term" value="P:phosphorelay signal transduction system"/>
    <property type="evidence" value="ECO:0007669"/>
    <property type="project" value="InterPro"/>
</dbReference>
<evidence type="ECO:0000259" key="3">
    <source>
        <dbReference type="PROSITE" id="PS50110"/>
    </source>
</evidence>
<proteinExistence type="predicted"/>
<dbReference type="Pfam" id="PF00072">
    <property type="entry name" value="Response_reg"/>
    <property type="match status" value="1"/>
</dbReference>
<dbReference type="PROSITE" id="PS50110">
    <property type="entry name" value="RESPONSE_REGULATORY"/>
    <property type="match status" value="1"/>
</dbReference>
<dbReference type="InterPro" id="IPR001789">
    <property type="entry name" value="Sig_transdc_resp-reg_receiver"/>
</dbReference>
<feature type="modified residue" description="4-aspartylphosphate" evidence="2">
    <location>
        <position position="52"/>
    </location>
</feature>
<evidence type="ECO:0000313" key="5">
    <source>
        <dbReference type="Proteomes" id="UP001246473"/>
    </source>
</evidence>
<dbReference type="InterPro" id="IPR011006">
    <property type="entry name" value="CheY-like_superfamily"/>
</dbReference>
<reference evidence="4" key="1">
    <citation type="submission" date="2022-08" db="EMBL/GenBank/DDBJ databases">
        <authorList>
            <person name="Kim S.-J."/>
        </authorList>
    </citation>
    <scope>NUCLEOTIDE SEQUENCE</scope>
    <source>
        <strain evidence="4">KJ</strain>
    </source>
</reference>
<dbReference type="SUPFAM" id="SSF52172">
    <property type="entry name" value="CheY-like"/>
    <property type="match status" value="1"/>
</dbReference>
<evidence type="ECO:0000256" key="1">
    <source>
        <dbReference type="ARBA" id="ARBA00022553"/>
    </source>
</evidence>
<evidence type="ECO:0000256" key="2">
    <source>
        <dbReference type="PROSITE-ProRule" id="PRU00169"/>
    </source>
</evidence>
<dbReference type="InterPro" id="IPR050595">
    <property type="entry name" value="Bact_response_regulator"/>
</dbReference>
<accession>A0AAP5Q4I2</accession>
<gene>
    <name evidence="4" type="ORF">ParKJ_06250</name>
</gene>
<dbReference type="Gene3D" id="3.40.50.2300">
    <property type="match status" value="1"/>
</dbReference>
<dbReference type="PANTHER" id="PTHR44591:SF3">
    <property type="entry name" value="RESPONSE REGULATORY DOMAIN-CONTAINING PROTEIN"/>
    <property type="match status" value="1"/>
</dbReference>
<dbReference type="RefSeq" id="WP_106352616.1">
    <property type="nucleotide sequence ID" value="NZ_JANSLM010000002.1"/>
</dbReference>
<dbReference type="SMART" id="SM00448">
    <property type="entry name" value="REC"/>
    <property type="match status" value="1"/>
</dbReference>
<dbReference type="AlphaFoldDB" id="A0AAP5Q4I2"/>
<protein>
    <submittedName>
        <fullName evidence="4">Response regulator</fullName>
    </submittedName>
</protein>
<keyword evidence="1 2" id="KW-0597">Phosphoprotein</keyword>
<dbReference type="Proteomes" id="UP001246473">
    <property type="component" value="Unassembled WGS sequence"/>
</dbReference>
<evidence type="ECO:0000313" key="4">
    <source>
        <dbReference type="EMBL" id="MDT8837008.1"/>
    </source>
</evidence>
<name>A0AAP5Q4I2_9BURK</name>
<organism evidence="4 5">
    <name type="scientific">Paraburkholderia fungorum</name>
    <dbReference type="NCBI Taxonomy" id="134537"/>
    <lineage>
        <taxon>Bacteria</taxon>
        <taxon>Pseudomonadati</taxon>
        <taxon>Pseudomonadota</taxon>
        <taxon>Betaproteobacteria</taxon>
        <taxon>Burkholderiales</taxon>
        <taxon>Burkholderiaceae</taxon>
        <taxon>Paraburkholderia</taxon>
    </lineage>
</organism>
<dbReference type="EMBL" id="JANSLM010000002">
    <property type="protein sequence ID" value="MDT8837008.1"/>
    <property type="molecule type" value="Genomic_DNA"/>
</dbReference>
<dbReference type="PANTHER" id="PTHR44591">
    <property type="entry name" value="STRESS RESPONSE REGULATOR PROTEIN 1"/>
    <property type="match status" value="1"/>
</dbReference>
<feature type="domain" description="Response regulatory" evidence="3">
    <location>
        <begin position="3"/>
        <end position="115"/>
    </location>
</feature>